<evidence type="ECO:0000259" key="9">
    <source>
        <dbReference type="Pfam" id="PF12704"/>
    </source>
</evidence>
<feature type="transmembrane region" description="Helical" evidence="7">
    <location>
        <begin position="449"/>
        <end position="469"/>
    </location>
</feature>
<feature type="domain" description="MacB-like periplasmic core" evidence="9">
    <location>
        <begin position="455"/>
        <end position="683"/>
    </location>
</feature>
<dbReference type="PANTHER" id="PTHR30572">
    <property type="entry name" value="MEMBRANE COMPONENT OF TRANSPORTER-RELATED"/>
    <property type="match status" value="1"/>
</dbReference>
<dbReference type="InterPro" id="IPR025857">
    <property type="entry name" value="MacB_PCD"/>
</dbReference>
<sequence length="844" mass="88643">MIGDLKFTVRQLAKSPGFTATALLTLALALGANSAVFSLVHTALLRPARPEESGKIVSVFNARQGAERDFRRFSLAEYEVLRTSRGVFSDVAALAKAQAGLSAHRGEAMNRSLVHLTTANFFSLFGTEPAQGRFFNAEESRPNAGLPVAVASHAAWQRLGGRPDFVGSTLWVNGQACTVIGVTREDFKGGGVLIAPDLWLPLGMFPRINSAFSRIGGQPDLTARDNHSLLVVARLLPGESLDAIAPRLPALAQQISDLQPAGSVGARELLVAPAGRLGITSEPEAEEALALLAAPLVLMAACVLLIASLNLANMLLARGAARAKEIALRLALGSGRRRIVQQLMIEGLVLAFAGGALGLFISDWANRALIASLTGALQGIATVTVTLKPELDSTVLSFTFAACVVATLLFSLAPALRASRLDVVSDLKSVGAAAGPSERWNRFFAGRHLLVMAQIALSLVLLFSASLFLRGALKAGDIPLGFKAQDRLLTEFDFSLRNAAPADAQRSLAAVLERVGALPGVARAAFSTQAPMNNREISRRVQTAGTPADASPGPQALFTGITPGYFDALGVPVLRGRDFSELESRDAGAPRVAIIDASLAQRLFPGEDALGQRVSMAASAAGGAATDLEIVGVVGEHRHEFLQVEPTLRIFVPLVHGYTGTAYLHTRLEATGPAALAAALGAVRAELQRLDPNLPMLRHEPFADFIDRDASLWSARLGAAVFGLFGAVALLLSVMGVYSVKAYAVARRTREIGIRSALGAGPRDIFALVMKQGARQIAVACGAGIVLSLLVGRTLSSLLFHISPADPIALIGAMAVLAGSALLASYIPARDAVKVDPIEALRAE</sequence>
<dbReference type="AlphaFoldDB" id="B1ZXW7"/>
<evidence type="ECO:0000313" key="10">
    <source>
        <dbReference type="EMBL" id="ACB75169.1"/>
    </source>
</evidence>
<keyword evidence="4 7" id="KW-1133">Transmembrane helix</keyword>
<dbReference type="OrthoDB" id="1451596at2"/>
<evidence type="ECO:0000256" key="5">
    <source>
        <dbReference type="ARBA" id="ARBA00023136"/>
    </source>
</evidence>
<comment type="similarity">
    <text evidence="6">Belongs to the ABC-4 integral membrane protein family.</text>
</comment>
<reference evidence="10 11" key="1">
    <citation type="journal article" date="2011" name="J. Bacteriol.">
        <title>Genome sequence of the verrucomicrobium Opitutus terrae PB90-1, an abundant inhabitant of rice paddy soil ecosystems.</title>
        <authorList>
            <person name="van Passel M.W."/>
            <person name="Kant R."/>
            <person name="Palva A."/>
            <person name="Copeland A."/>
            <person name="Lucas S."/>
            <person name="Lapidus A."/>
            <person name="Glavina del Rio T."/>
            <person name="Pitluck S."/>
            <person name="Goltsman E."/>
            <person name="Clum A."/>
            <person name="Sun H."/>
            <person name="Schmutz J."/>
            <person name="Larimer F.W."/>
            <person name="Land M.L."/>
            <person name="Hauser L."/>
            <person name="Kyrpides N."/>
            <person name="Mikhailova N."/>
            <person name="Richardson P.P."/>
            <person name="Janssen P.H."/>
            <person name="de Vos W.M."/>
            <person name="Smidt H."/>
        </authorList>
    </citation>
    <scope>NUCLEOTIDE SEQUENCE [LARGE SCALE GENOMIC DNA]</scope>
    <source>
        <strain evidence="11">DSM 11246 / JCM 15787 / PB90-1</strain>
    </source>
</reference>
<evidence type="ECO:0000256" key="4">
    <source>
        <dbReference type="ARBA" id="ARBA00022989"/>
    </source>
</evidence>
<protein>
    <submittedName>
        <fullName evidence="10">Permease</fullName>
    </submittedName>
</protein>
<keyword evidence="5 7" id="KW-0472">Membrane</keyword>
<evidence type="ECO:0000256" key="7">
    <source>
        <dbReference type="SAM" id="Phobius"/>
    </source>
</evidence>
<dbReference type="Pfam" id="PF02687">
    <property type="entry name" value="FtsX"/>
    <property type="match status" value="2"/>
</dbReference>
<feature type="transmembrane region" description="Helical" evidence="7">
    <location>
        <begin position="777"/>
        <end position="802"/>
    </location>
</feature>
<keyword evidence="2" id="KW-1003">Cell membrane</keyword>
<accession>B1ZXW7</accession>
<dbReference type="RefSeq" id="WP_012374706.1">
    <property type="nucleotide sequence ID" value="NC_010571.1"/>
</dbReference>
<dbReference type="Proteomes" id="UP000007013">
    <property type="component" value="Chromosome"/>
</dbReference>
<dbReference type="PANTHER" id="PTHR30572:SF4">
    <property type="entry name" value="ABC TRANSPORTER PERMEASE YTRF"/>
    <property type="match status" value="1"/>
</dbReference>
<gene>
    <name evidence="10" type="ordered locus">Oter_1886</name>
</gene>
<proteinExistence type="inferred from homology"/>
<evidence type="ECO:0000256" key="1">
    <source>
        <dbReference type="ARBA" id="ARBA00004651"/>
    </source>
</evidence>
<evidence type="ECO:0000256" key="3">
    <source>
        <dbReference type="ARBA" id="ARBA00022692"/>
    </source>
</evidence>
<dbReference type="InterPro" id="IPR003838">
    <property type="entry name" value="ABC3_permease_C"/>
</dbReference>
<dbReference type="EMBL" id="CP001032">
    <property type="protein sequence ID" value="ACB75169.1"/>
    <property type="molecule type" value="Genomic_DNA"/>
</dbReference>
<dbReference type="GO" id="GO:0022857">
    <property type="term" value="F:transmembrane transporter activity"/>
    <property type="evidence" value="ECO:0007669"/>
    <property type="project" value="TreeGrafter"/>
</dbReference>
<keyword evidence="11" id="KW-1185">Reference proteome</keyword>
<evidence type="ECO:0000259" key="8">
    <source>
        <dbReference type="Pfam" id="PF02687"/>
    </source>
</evidence>
<feature type="transmembrane region" description="Helical" evidence="7">
    <location>
        <begin position="808"/>
        <end position="827"/>
    </location>
</feature>
<feature type="transmembrane region" description="Helical" evidence="7">
    <location>
        <begin position="717"/>
        <end position="740"/>
    </location>
</feature>
<name>B1ZXW7_OPITP</name>
<comment type="subcellular location">
    <subcellularLocation>
        <location evidence="1">Cell membrane</location>
        <topology evidence="1">Multi-pass membrane protein</topology>
    </subcellularLocation>
</comment>
<organism evidence="10 11">
    <name type="scientific">Opitutus terrae (strain DSM 11246 / JCM 15787 / PB90-1)</name>
    <dbReference type="NCBI Taxonomy" id="452637"/>
    <lineage>
        <taxon>Bacteria</taxon>
        <taxon>Pseudomonadati</taxon>
        <taxon>Verrucomicrobiota</taxon>
        <taxon>Opitutia</taxon>
        <taxon>Opitutales</taxon>
        <taxon>Opitutaceae</taxon>
        <taxon>Opitutus</taxon>
    </lineage>
</organism>
<dbReference type="Pfam" id="PF12704">
    <property type="entry name" value="MacB_PCD"/>
    <property type="match status" value="2"/>
</dbReference>
<dbReference type="InterPro" id="IPR017800">
    <property type="entry name" value="ADOP"/>
</dbReference>
<dbReference type="GO" id="GO:0005886">
    <property type="term" value="C:plasma membrane"/>
    <property type="evidence" value="ECO:0007669"/>
    <property type="project" value="UniProtKB-SubCell"/>
</dbReference>
<evidence type="ECO:0000256" key="6">
    <source>
        <dbReference type="ARBA" id="ARBA00038076"/>
    </source>
</evidence>
<feature type="transmembrane region" description="Helical" evidence="7">
    <location>
        <begin position="289"/>
        <end position="312"/>
    </location>
</feature>
<dbReference type="eggNOG" id="COG0577">
    <property type="taxonomic scope" value="Bacteria"/>
</dbReference>
<feature type="domain" description="MacB-like periplasmic core" evidence="9">
    <location>
        <begin position="19"/>
        <end position="249"/>
    </location>
</feature>
<evidence type="ECO:0000313" key="11">
    <source>
        <dbReference type="Proteomes" id="UP000007013"/>
    </source>
</evidence>
<feature type="transmembrane region" description="Helical" evidence="7">
    <location>
        <begin position="343"/>
        <end position="362"/>
    </location>
</feature>
<evidence type="ECO:0000256" key="2">
    <source>
        <dbReference type="ARBA" id="ARBA00022475"/>
    </source>
</evidence>
<feature type="transmembrane region" description="Helical" evidence="7">
    <location>
        <begin position="368"/>
        <end position="387"/>
    </location>
</feature>
<keyword evidence="3 7" id="KW-0812">Transmembrane</keyword>
<feature type="domain" description="ABC3 transporter permease C-terminal" evidence="8">
    <location>
        <begin position="724"/>
        <end position="837"/>
    </location>
</feature>
<dbReference type="HOGENOM" id="CLU_009433_0_0_0"/>
<dbReference type="NCBIfam" id="TIGR03434">
    <property type="entry name" value="ADOP"/>
    <property type="match status" value="1"/>
</dbReference>
<dbReference type="InterPro" id="IPR050250">
    <property type="entry name" value="Macrolide_Exporter_MacB"/>
</dbReference>
<dbReference type="KEGG" id="ote:Oter_1886"/>
<feature type="domain" description="ABC3 transporter permease C-terminal" evidence="8">
    <location>
        <begin position="298"/>
        <end position="422"/>
    </location>
</feature>
<feature type="transmembrane region" description="Helical" evidence="7">
    <location>
        <begin position="394"/>
        <end position="416"/>
    </location>
</feature>
<dbReference type="STRING" id="452637.Oter_1886"/>